<sequence length="832" mass="98201">MYYSVVKMADDSEYTTITHGIHIGVFLAMIEGNIKNLIRKYGHKTCGLMHEELCKEIQKVITEKKRIVFQHMDTRGKKKWNSDWDINRNEFFNRLFKEEGFINMCYPKNYKNNPSLYQLKSKHIQFCKERDVWKAAVEKNNEYDECVRYNSWVNTETTKLILEFLRNVKISKLPTVKKYFSTKTQPEGYDPRDTYPKSKLDCTKYNPPPISHPQRPIEKTPKKSIHPPTAPDARQKSQGKYGSSMPAKGGRIEKKKSDVMIPSQTEPPSSDSLTPLLTKTNVDDTANGKQPSSFPENTPTKSIASHDKTNDEQNNYQVILQGNPVHPSTSVSKTTPDNKIQIIQSNFDYLLANFDGYKIPSDDYHNIHKIPVKLFQSYKTYDEHIPSEPTITKPYIWYPAPLPRSRIYPDPFPHERMYPPAPKSMRTYAAFFQTKLSPFPIITSGNKKMEVVKIQLPTPDPSLYRSPVMIYTLLFLLLFTITTMIFLLSKYTTFGLLFGKNKKKKRLKRQLQITKLSKEVQHFNTMDNYSTNDTPYDNKKGHEKNICNEIKMQKRIIHKNIILPKRKKKNRKAIIDIHMELLNECKNDEWELNKDDFLQICLEHFIKEQNKIFRNSKNSNLITKSLSTQNAKEAKMFLWDKWAGKYTPIWENFKRGNTFKLLQYYWKEEENAYFHKIKNENSSLNQNEIFSYIQIKKDIWKRWTTKQTKLIEQYKEEQWFKSLVEELEKVSDECKKRKIKDDIFVVNIKELENKENNEELYKRVKHIFLIKVLIQILMMVIEECIKEESSGKTEIVLDNLIEKLNKEKCAKIESKNINQQNMSHMVYNEMLE</sequence>
<evidence type="ECO:0000256" key="2">
    <source>
        <dbReference type="SAM" id="Phobius"/>
    </source>
</evidence>
<accession>A0A1A9A7Y3</accession>
<feature type="compositionally biased region" description="Polar residues" evidence="1">
    <location>
        <begin position="262"/>
        <end position="303"/>
    </location>
</feature>
<protein>
    <submittedName>
        <fullName evidence="4">STP1 protein</fullName>
    </submittedName>
</protein>
<feature type="region of interest" description="Disordered" evidence="1">
    <location>
        <begin position="182"/>
        <end position="309"/>
    </location>
</feature>
<feature type="compositionally biased region" description="Basic and acidic residues" evidence="1">
    <location>
        <begin position="189"/>
        <end position="202"/>
    </location>
</feature>
<feature type="transmembrane region" description="Helical" evidence="2">
    <location>
        <begin position="468"/>
        <end position="499"/>
    </location>
</feature>
<dbReference type="Pfam" id="PF12879">
    <property type="entry name" value="SICA_C"/>
    <property type="match status" value="1"/>
</dbReference>
<keyword evidence="7" id="KW-1185">Reference proteome</keyword>
<gene>
    <name evidence="4" type="ORF">POVWA1_063340</name>
    <name evidence="5" type="ORF">POVWA2_084320</name>
</gene>
<proteinExistence type="predicted"/>
<reference evidence="6 7" key="2">
    <citation type="submission" date="2016-05" db="EMBL/GenBank/DDBJ databases">
        <authorList>
            <person name="Naeem Raeece"/>
        </authorList>
    </citation>
    <scope>NUCLEOTIDE SEQUENCE [LARGE SCALE GENOMIC DNA]</scope>
</reference>
<name>A0A1A9A7Y3_PLAOA</name>
<dbReference type="EMBL" id="FLRD01000284">
    <property type="protein sequence ID" value="SBT52216.1"/>
    <property type="molecule type" value="Genomic_DNA"/>
</dbReference>
<evidence type="ECO:0000256" key="1">
    <source>
        <dbReference type="SAM" id="MobiDB-lite"/>
    </source>
</evidence>
<keyword evidence="2" id="KW-0472">Membrane</keyword>
<evidence type="ECO:0000313" key="5">
    <source>
        <dbReference type="EMBL" id="SBT58324.1"/>
    </source>
</evidence>
<keyword evidence="2" id="KW-0812">Transmembrane</keyword>
<keyword evidence="2" id="KW-1133">Transmembrane helix</keyword>
<evidence type="ECO:0000313" key="4">
    <source>
        <dbReference type="EMBL" id="SBT52216.1"/>
    </source>
</evidence>
<dbReference type="EMBL" id="FLRE01002279">
    <property type="protein sequence ID" value="SBT58324.1"/>
    <property type="molecule type" value="Genomic_DNA"/>
</dbReference>
<evidence type="ECO:0000313" key="6">
    <source>
        <dbReference type="Proteomes" id="UP000078550"/>
    </source>
</evidence>
<evidence type="ECO:0000259" key="3">
    <source>
        <dbReference type="Pfam" id="PF12879"/>
    </source>
</evidence>
<dbReference type="Proteomes" id="UP000078550">
    <property type="component" value="Unassembled WGS sequence"/>
</dbReference>
<evidence type="ECO:0000313" key="7">
    <source>
        <dbReference type="Proteomes" id="UP000078555"/>
    </source>
</evidence>
<dbReference type="InterPro" id="IPR024288">
    <property type="entry name" value="SICA_C"/>
</dbReference>
<dbReference type="AlphaFoldDB" id="A0A1A9A7Y3"/>
<organism evidence="4 7">
    <name type="scientific">Plasmodium ovale wallikeri</name>
    <dbReference type="NCBI Taxonomy" id="864142"/>
    <lineage>
        <taxon>Eukaryota</taxon>
        <taxon>Sar</taxon>
        <taxon>Alveolata</taxon>
        <taxon>Apicomplexa</taxon>
        <taxon>Aconoidasida</taxon>
        <taxon>Haemosporida</taxon>
        <taxon>Plasmodiidae</taxon>
        <taxon>Plasmodium</taxon>
        <taxon>Plasmodium (Plasmodium)</taxon>
    </lineage>
</organism>
<reference evidence="4" key="1">
    <citation type="submission" date="2016-05" db="EMBL/GenBank/DDBJ databases">
        <authorList>
            <person name="Lavstsen T."/>
            <person name="Jespersen J.S."/>
        </authorList>
    </citation>
    <scope>NUCLEOTIDE SEQUENCE [LARGE SCALE GENOMIC DNA]</scope>
</reference>
<dbReference type="Proteomes" id="UP000078555">
    <property type="component" value="Unassembled WGS sequence"/>
</dbReference>
<feature type="domain" description="Schizont-infected cell agglutination C-terminal" evidence="3">
    <location>
        <begin position="568"/>
        <end position="606"/>
    </location>
</feature>